<evidence type="ECO:0000256" key="2">
    <source>
        <dbReference type="SAM" id="Phobius"/>
    </source>
</evidence>
<protein>
    <submittedName>
        <fullName evidence="3">Uncharacterized protein</fullName>
    </submittedName>
</protein>
<organism evidence="3">
    <name type="scientific">Aplanochytrium stocchinoi</name>
    <dbReference type="NCBI Taxonomy" id="215587"/>
    <lineage>
        <taxon>Eukaryota</taxon>
        <taxon>Sar</taxon>
        <taxon>Stramenopiles</taxon>
        <taxon>Bigyra</taxon>
        <taxon>Labyrinthulomycetes</taxon>
        <taxon>Thraustochytrida</taxon>
        <taxon>Thraustochytriidae</taxon>
        <taxon>Aplanochytrium</taxon>
    </lineage>
</organism>
<evidence type="ECO:0000313" key="3">
    <source>
        <dbReference type="EMBL" id="CAE0446918.1"/>
    </source>
</evidence>
<dbReference type="AlphaFoldDB" id="A0A7S3PQ19"/>
<reference evidence="3" key="1">
    <citation type="submission" date="2021-01" db="EMBL/GenBank/DDBJ databases">
        <authorList>
            <person name="Corre E."/>
            <person name="Pelletier E."/>
            <person name="Niang G."/>
            <person name="Scheremetjew M."/>
            <person name="Finn R."/>
            <person name="Kale V."/>
            <person name="Holt S."/>
            <person name="Cochrane G."/>
            <person name="Meng A."/>
            <person name="Brown T."/>
            <person name="Cohen L."/>
        </authorList>
    </citation>
    <scope>NUCLEOTIDE SEQUENCE</scope>
    <source>
        <strain evidence="3">GSBS06</strain>
    </source>
</reference>
<feature type="compositionally biased region" description="Polar residues" evidence="1">
    <location>
        <begin position="323"/>
        <end position="335"/>
    </location>
</feature>
<keyword evidence="2" id="KW-0472">Membrane</keyword>
<name>A0A7S3PQ19_9STRA</name>
<proteinExistence type="predicted"/>
<feature type="region of interest" description="Disordered" evidence="1">
    <location>
        <begin position="265"/>
        <end position="284"/>
    </location>
</feature>
<feature type="compositionally biased region" description="Basic residues" evidence="1">
    <location>
        <begin position="340"/>
        <end position="357"/>
    </location>
</feature>
<feature type="compositionally biased region" description="Polar residues" evidence="1">
    <location>
        <begin position="128"/>
        <end position="148"/>
    </location>
</feature>
<evidence type="ECO:0000256" key="1">
    <source>
        <dbReference type="SAM" id="MobiDB-lite"/>
    </source>
</evidence>
<accession>A0A7S3PQ19</accession>
<dbReference type="EMBL" id="HBIN01022025">
    <property type="protein sequence ID" value="CAE0446918.1"/>
    <property type="molecule type" value="Transcribed_RNA"/>
</dbReference>
<keyword evidence="2" id="KW-0812">Transmembrane</keyword>
<feature type="transmembrane region" description="Helical" evidence="2">
    <location>
        <begin position="20"/>
        <end position="42"/>
    </location>
</feature>
<feature type="region of interest" description="Disordered" evidence="1">
    <location>
        <begin position="323"/>
        <end position="369"/>
    </location>
</feature>
<sequence>MEYVEHSSVDLDSRTPKRPSLLVVWFMVFTVVIIELELVLSVPDKPSTNRRQLNADPYPLSNEKNDNSICHFDWERMACSEGCCIQTHSRIGVEPSLCEACHDSSISTLVGSNPLVLRFNVFGENGSTNVAPDIDTTNKGSSTPVSTDSGKEYNNEDIQNEKSLANGDMVDQVVDQNQNNSKSKTDQLLRGYEFKRISDADEYTEKETGNEEATYAEQNYNGEDTYLAQDDFPTVANSDPDADAGVSDDLNVLSSEWNVDTNSISADGINRRSSKHHSKASRKRYYDYQSKTNGTKGELLYSRKSSYIKRGQKGSEFDIEVPNNGTKANDYSNKPQARAIFKRIRKDSNKTRTRPKKYSINMDDFGDLP</sequence>
<gene>
    <name evidence="3" type="ORF">ASTO00021_LOCUS16908</name>
</gene>
<feature type="compositionally biased region" description="Basic residues" evidence="1">
    <location>
        <begin position="272"/>
        <end position="283"/>
    </location>
</feature>
<keyword evidence="2" id="KW-1133">Transmembrane helix</keyword>
<feature type="region of interest" description="Disordered" evidence="1">
    <location>
        <begin position="128"/>
        <end position="154"/>
    </location>
</feature>